<name>A0A939JVV5_9HYPH</name>
<accession>A0A939JVV5</accession>
<evidence type="ECO:0000313" key="1">
    <source>
        <dbReference type="EMBL" id="MBO0664610.1"/>
    </source>
</evidence>
<proteinExistence type="predicted"/>
<sequence>MPWKEADREKYAVIRERYATDLSDGEFERLRHLLPEPKTRGRKPTDPQCFALSHPIGMPMALAAEGFSAFHHRPEPFLSVARQ</sequence>
<gene>
    <name evidence="1" type="ORF">J1C48_18770</name>
</gene>
<reference evidence="1" key="1">
    <citation type="submission" date="2021-03" db="EMBL/GenBank/DDBJ databases">
        <title>Whole genome sequence of Jiella sp. CQZ9-1.</title>
        <authorList>
            <person name="Tuo L."/>
        </authorList>
    </citation>
    <scope>NUCLEOTIDE SEQUENCE</scope>
    <source>
        <strain evidence="1">CQZ9-1</strain>
    </source>
</reference>
<dbReference type="RefSeq" id="WP_207259523.1">
    <property type="nucleotide sequence ID" value="NZ_JAFMPP010000047.1"/>
</dbReference>
<dbReference type="AlphaFoldDB" id="A0A939JVV5"/>
<protein>
    <submittedName>
        <fullName evidence="1">Uncharacterized protein</fullName>
    </submittedName>
</protein>
<keyword evidence="2" id="KW-1185">Reference proteome</keyword>
<dbReference type="Proteomes" id="UP000664122">
    <property type="component" value="Unassembled WGS sequence"/>
</dbReference>
<dbReference type="EMBL" id="JAFMPP010000047">
    <property type="protein sequence ID" value="MBO0664610.1"/>
    <property type="molecule type" value="Genomic_DNA"/>
</dbReference>
<organism evidence="1 2">
    <name type="scientific">Jiella flava</name>
    <dbReference type="NCBI Taxonomy" id="2816857"/>
    <lineage>
        <taxon>Bacteria</taxon>
        <taxon>Pseudomonadati</taxon>
        <taxon>Pseudomonadota</taxon>
        <taxon>Alphaproteobacteria</taxon>
        <taxon>Hyphomicrobiales</taxon>
        <taxon>Aurantimonadaceae</taxon>
        <taxon>Jiella</taxon>
    </lineage>
</organism>
<comment type="caution">
    <text evidence="1">The sequence shown here is derived from an EMBL/GenBank/DDBJ whole genome shotgun (WGS) entry which is preliminary data.</text>
</comment>
<evidence type="ECO:0000313" key="2">
    <source>
        <dbReference type="Proteomes" id="UP000664122"/>
    </source>
</evidence>